<keyword evidence="3" id="KW-1185">Reference proteome</keyword>
<evidence type="ECO:0008006" key="4">
    <source>
        <dbReference type="Google" id="ProtNLM"/>
    </source>
</evidence>
<evidence type="ECO:0000313" key="3">
    <source>
        <dbReference type="Proteomes" id="UP001556367"/>
    </source>
</evidence>
<dbReference type="InterPro" id="IPR006597">
    <property type="entry name" value="Sel1-like"/>
</dbReference>
<feature type="compositionally biased region" description="Low complexity" evidence="1">
    <location>
        <begin position="347"/>
        <end position="359"/>
    </location>
</feature>
<feature type="region of interest" description="Disordered" evidence="1">
    <location>
        <begin position="169"/>
        <end position="285"/>
    </location>
</feature>
<dbReference type="Gene3D" id="1.25.40.10">
    <property type="entry name" value="Tetratricopeptide repeat domain"/>
    <property type="match status" value="1"/>
</dbReference>
<dbReference type="SMART" id="SM00671">
    <property type="entry name" value="SEL1"/>
    <property type="match status" value="3"/>
</dbReference>
<feature type="region of interest" description="Disordered" evidence="1">
    <location>
        <begin position="1"/>
        <end position="108"/>
    </location>
</feature>
<dbReference type="EMBL" id="JASNQZ010000017">
    <property type="protein sequence ID" value="KAL0945670.1"/>
    <property type="molecule type" value="Genomic_DNA"/>
</dbReference>
<dbReference type="PANTHER" id="PTHR43628">
    <property type="entry name" value="ACTIVATOR OF C KINASE PROTEIN 1-RELATED"/>
    <property type="match status" value="1"/>
</dbReference>
<sequence>MALTAAPGELPGAGQGPPTFTLQHSSPLETLVRRTSSKRLRSPHISPHGSPYSASSSPNLNADYQHHDRRSPTQPAGQGDPASYAYRTPQNSRQIFHHQLSPPSPLLHSRFARNSTATASSAGDNSFLDFNRSSVGSSVRNARDTYTYPYPFDDDASVYSEGPALRESWQSVAAEGSPRQPTYWDGVRANEGVQRPDSGLTIRDEKGWASSSGQAEAVAAQHTRSDTNGNADSNPSIATDASISPTSSPRASPPNPSPTVPQVLVSSAGPETAQTARAGRSPIVAPMMNNFSRPVRSLVPVSPKHVPPPLVPPSQVDLEVHKRLVLERNAARAQPHPTAHQRPGPSPISSQSSYSSHVSSSSSLTAKAYADTLGPSSPAAHAAGAGLTPKAAQRAPSPNASSSATSIRSQSQRSIRSPSANSLSPPSPLRSVVSSPNLNTLTSTASSSYPSPAKGPQTVVLPRDPPKITVSPTSLYSRYSYYQLDSPSPTTDPSHSPSSPNVPPPHPDSRMSSPSPQNTQQNGQLSTTPKTASDYLQLGIQHHEANRLKESAACFERSAREGGGCGVGKLMWGLTLRHGWGCEKNEKTGFTWLSRAAESAVEDLEQARIRGTVDVNAVQSELVLAIYEVGQCFFHGWGVVKDQKMGVSYYTVAARLGDPDAQQDLAFCLANGKGCKKDRKEAAKWYRAAVAQGVSDVGLAWIYKEKYQ</sequence>
<name>A0ABR3IQT7_9AGAR</name>
<organism evidence="2 3">
    <name type="scientific">Hohenbuehelia grisea</name>
    <dbReference type="NCBI Taxonomy" id="104357"/>
    <lineage>
        <taxon>Eukaryota</taxon>
        <taxon>Fungi</taxon>
        <taxon>Dikarya</taxon>
        <taxon>Basidiomycota</taxon>
        <taxon>Agaricomycotina</taxon>
        <taxon>Agaricomycetes</taxon>
        <taxon>Agaricomycetidae</taxon>
        <taxon>Agaricales</taxon>
        <taxon>Pleurotineae</taxon>
        <taxon>Pleurotaceae</taxon>
        <taxon>Hohenbuehelia</taxon>
    </lineage>
</organism>
<dbReference type="Proteomes" id="UP001556367">
    <property type="component" value="Unassembled WGS sequence"/>
</dbReference>
<feature type="compositionally biased region" description="Polar residues" evidence="1">
    <location>
        <begin position="226"/>
        <end position="241"/>
    </location>
</feature>
<feature type="compositionally biased region" description="Polar residues" evidence="1">
    <location>
        <begin position="510"/>
        <end position="529"/>
    </location>
</feature>
<dbReference type="PANTHER" id="PTHR43628:SF1">
    <property type="entry name" value="CHITIN SYNTHASE REGULATORY FACTOR 2-RELATED"/>
    <property type="match status" value="1"/>
</dbReference>
<reference evidence="3" key="1">
    <citation type="submission" date="2024-06" db="EMBL/GenBank/DDBJ databases">
        <title>Multi-omics analyses provide insights into the biosynthesis of the anticancer antibiotic pleurotin in Hohenbuehelia grisea.</title>
        <authorList>
            <person name="Weaver J.A."/>
            <person name="Alberti F."/>
        </authorList>
    </citation>
    <scope>NUCLEOTIDE SEQUENCE [LARGE SCALE GENOMIC DNA]</scope>
    <source>
        <strain evidence="3">T-177</strain>
    </source>
</reference>
<feature type="region of interest" description="Disordered" evidence="1">
    <location>
        <begin position="377"/>
        <end position="529"/>
    </location>
</feature>
<proteinExistence type="predicted"/>
<gene>
    <name evidence="2" type="ORF">HGRIS_014821</name>
</gene>
<feature type="compositionally biased region" description="Polar residues" evidence="1">
    <location>
        <begin position="18"/>
        <end position="28"/>
    </location>
</feature>
<accession>A0ABR3IQT7</accession>
<dbReference type="InterPro" id="IPR011990">
    <property type="entry name" value="TPR-like_helical_dom_sf"/>
</dbReference>
<dbReference type="Pfam" id="PF08238">
    <property type="entry name" value="Sel1"/>
    <property type="match status" value="3"/>
</dbReference>
<evidence type="ECO:0000256" key="1">
    <source>
        <dbReference type="SAM" id="MobiDB-lite"/>
    </source>
</evidence>
<feature type="compositionally biased region" description="Low complexity" evidence="1">
    <location>
        <begin position="46"/>
        <end position="58"/>
    </location>
</feature>
<feature type="region of interest" description="Disordered" evidence="1">
    <location>
        <begin position="331"/>
        <end position="359"/>
    </location>
</feature>
<comment type="caution">
    <text evidence="2">The sequence shown here is derived from an EMBL/GenBank/DDBJ whole genome shotgun (WGS) entry which is preliminary data.</text>
</comment>
<dbReference type="InterPro" id="IPR052945">
    <property type="entry name" value="Mitotic_Regulator"/>
</dbReference>
<feature type="compositionally biased region" description="Low complexity" evidence="1">
    <location>
        <begin position="485"/>
        <end position="499"/>
    </location>
</feature>
<feature type="compositionally biased region" description="Low complexity" evidence="1">
    <location>
        <begin position="377"/>
        <end position="452"/>
    </location>
</feature>
<protein>
    <recommendedName>
        <fullName evidence="4">HCP-like protein</fullName>
    </recommendedName>
</protein>
<feature type="region of interest" description="Disordered" evidence="1">
    <location>
        <begin position="117"/>
        <end position="136"/>
    </location>
</feature>
<dbReference type="SUPFAM" id="SSF81901">
    <property type="entry name" value="HCP-like"/>
    <property type="match status" value="1"/>
</dbReference>
<evidence type="ECO:0000313" key="2">
    <source>
        <dbReference type="EMBL" id="KAL0945670.1"/>
    </source>
</evidence>